<gene>
    <name evidence="2" type="ORF">J2Z65_004609</name>
</gene>
<dbReference type="PANTHER" id="PTHR43649">
    <property type="entry name" value="ARABINOSE-BINDING PROTEIN-RELATED"/>
    <property type="match status" value="1"/>
</dbReference>
<keyword evidence="3" id="KW-1185">Reference proteome</keyword>
<keyword evidence="1" id="KW-0732">Signal</keyword>
<dbReference type="SUPFAM" id="SSF53850">
    <property type="entry name" value="Periplasmic binding protein-like II"/>
    <property type="match status" value="1"/>
</dbReference>
<dbReference type="InterPro" id="IPR006059">
    <property type="entry name" value="SBP"/>
</dbReference>
<dbReference type="InterPro" id="IPR050490">
    <property type="entry name" value="Bact_solute-bd_prot1"/>
</dbReference>
<sequence length="554" mass="61092">MKMNRKLYATATIMSTALLLFTACSGKSLDQASSKPSSTDAGMSSATPATKRGNIAVSIYDRGNIPAEEGTVVNNRWTKWVNEKGPANVTFVPIARADSVKKFNVLIASNSAPDLIMEYDTNFRNQLYANKSIIPLDDLIAKYSTNYKKLLDEYPQLKKAGIKSDGKLYEVGRVSPALPQDALVIRKDWLKKLNLSVPTNVDELYQVLKAFADKDPDGDGVKNTFGISMVGVGAGTSVGPGSALALDVIFQNVGWVLDNGKVVRDWDRLKAATEFKKKLFDEGIVDKDYLTDKNGEKAKQSFLNGKLGMYYMNQATFEALKKNVPDAELTAIPLPKSPFGQFSLMVSNPIQMDGVVNANAKDPEAIMKYIDFMSDPQNYTILKNGTEGVHFKKGDNGCPQILDAEKFKKEVSWTGDLQMLISGIKLGQCANVLSQLNPDIPIQKEYMNLYKEAMDNVKPETPVPWIVGHPEHMPSYPQDLTVVATNAEKAVTDAAVKSIVSGSSYSVDQAIKDAKDAWDKAGGKKLEEFYAKWYEDNKNTAFLPKDIYSFTLKK</sequence>
<dbReference type="Pfam" id="PF13416">
    <property type="entry name" value="SBP_bac_8"/>
    <property type="match status" value="1"/>
</dbReference>
<comment type="caution">
    <text evidence="2">The sequence shown here is derived from an EMBL/GenBank/DDBJ whole genome shotgun (WGS) entry which is preliminary data.</text>
</comment>
<protein>
    <submittedName>
        <fullName evidence="2">Aldouronate transport system substrate-binding protein</fullName>
    </submittedName>
</protein>
<dbReference type="PANTHER" id="PTHR43649:SF12">
    <property type="entry name" value="DIACETYLCHITOBIOSE BINDING PROTEIN DASA"/>
    <property type="match status" value="1"/>
</dbReference>
<dbReference type="PROSITE" id="PS51257">
    <property type="entry name" value="PROKAR_LIPOPROTEIN"/>
    <property type="match status" value="1"/>
</dbReference>
<feature type="chain" id="PRO_5045049127" evidence="1">
    <location>
        <begin position="23"/>
        <end position="554"/>
    </location>
</feature>
<organism evidence="2 3">
    <name type="scientific">Paenibacillus aceris</name>
    <dbReference type="NCBI Taxonomy" id="869555"/>
    <lineage>
        <taxon>Bacteria</taxon>
        <taxon>Bacillati</taxon>
        <taxon>Bacillota</taxon>
        <taxon>Bacilli</taxon>
        <taxon>Bacillales</taxon>
        <taxon>Paenibacillaceae</taxon>
        <taxon>Paenibacillus</taxon>
    </lineage>
</organism>
<evidence type="ECO:0000256" key="1">
    <source>
        <dbReference type="SAM" id="SignalP"/>
    </source>
</evidence>
<proteinExistence type="predicted"/>
<evidence type="ECO:0000313" key="2">
    <source>
        <dbReference type="EMBL" id="MBP1965372.1"/>
    </source>
</evidence>
<evidence type="ECO:0000313" key="3">
    <source>
        <dbReference type="Proteomes" id="UP001519344"/>
    </source>
</evidence>
<dbReference type="Proteomes" id="UP001519344">
    <property type="component" value="Unassembled WGS sequence"/>
</dbReference>
<feature type="signal peptide" evidence="1">
    <location>
        <begin position="1"/>
        <end position="22"/>
    </location>
</feature>
<name>A0ABS4I3A0_9BACL</name>
<dbReference type="EMBL" id="JAGGKV010000013">
    <property type="protein sequence ID" value="MBP1965372.1"/>
    <property type="molecule type" value="Genomic_DNA"/>
</dbReference>
<reference evidence="2 3" key="1">
    <citation type="submission" date="2021-03" db="EMBL/GenBank/DDBJ databases">
        <title>Genomic Encyclopedia of Type Strains, Phase IV (KMG-IV): sequencing the most valuable type-strain genomes for metagenomic binning, comparative biology and taxonomic classification.</title>
        <authorList>
            <person name="Goeker M."/>
        </authorList>
    </citation>
    <scope>NUCLEOTIDE SEQUENCE [LARGE SCALE GENOMIC DNA]</scope>
    <source>
        <strain evidence="2 3">DSM 24950</strain>
    </source>
</reference>
<accession>A0ABS4I3A0</accession>
<dbReference type="RefSeq" id="WP_167058552.1">
    <property type="nucleotide sequence ID" value="NZ_JAAOZR010000018.1"/>
</dbReference>
<dbReference type="Gene3D" id="3.40.190.10">
    <property type="entry name" value="Periplasmic binding protein-like II"/>
    <property type="match status" value="2"/>
</dbReference>